<dbReference type="Proteomes" id="UP000317093">
    <property type="component" value="Chromosome"/>
</dbReference>
<gene>
    <name evidence="2" type="ORF">Pan216_40080</name>
</gene>
<proteinExistence type="predicted"/>
<dbReference type="Gene3D" id="2.60.120.560">
    <property type="entry name" value="Exo-inulinase, domain 1"/>
    <property type="match status" value="1"/>
</dbReference>
<evidence type="ECO:0000313" key="2">
    <source>
        <dbReference type="EMBL" id="QDU63133.1"/>
    </source>
</evidence>
<dbReference type="KEGG" id="knv:Pan216_40080"/>
<evidence type="ECO:0000259" key="1">
    <source>
        <dbReference type="Pfam" id="PF06439"/>
    </source>
</evidence>
<evidence type="ECO:0000313" key="3">
    <source>
        <dbReference type="Proteomes" id="UP000317093"/>
    </source>
</evidence>
<dbReference type="AlphaFoldDB" id="A0A518B855"/>
<dbReference type="RefSeq" id="WP_145260368.1">
    <property type="nucleotide sequence ID" value="NZ_CP036279.1"/>
</dbReference>
<reference evidence="2 3" key="1">
    <citation type="submission" date="2019-02" db="EMBL/GenBank/DDBJ databases">
        <title>Deep-cultivation of Planctomycetes and their phenomic and genomic characterization uncovers novel biology.</title>
        <authorList>
            <person name="Wiegand S."/>
            <person name="Jogler M."/>
            <person name="Boedeker C."/>
            <person name="Pinto D."/>
            <person name="Vollmers J."/>
            <person name="Rivas-Marin E."/>
            <person name="Kohn T."/>
            <person name="Peeters S.H."/>
            <person name="Heuer A."/>
            <person name="Rast P."/>
            <person name="Oberbeckmann S."/>
            <person name="Bunk B."/>
            <person name="Jeske O."/>
            <person name="Meyerdierks A."/>
            <person name="Storesund J.E."/>
            <person name="Kallscheuer N."/>
            <person name="Luecker S."/>
            <person name="Lage O.M."/>
            <person name="Pohl T."/>
            <person name="Merkel B.J."/>
            <person name="Hornburger P."/>
            <person name="Mueller R.-W."/>
            <person name="Bruemmer F."/>
            <person name="Labrenz M."/>
            <person name="Spormann A.M."/>
            <person name="Op den Camp H."/>
            <person name="Overmann J."/>
            <person name="Amann R."/>
            <person name="Jetten M.S.M."/>
            <person name="Mascher T."/>
            <person name="Medema M.H."/>
            <person name="Devos D.P."/>
            <person name="Kaster A.-K."/>
            <person name="Ovreas L."/>
            <person name="Rohde M."/>
            <person name="Galperin M.Y."/>
            <person name="Jogler C."/>
        </authorList>
    </citation>
    <scope>NUCLEOTIDE SEQUENCE [LARGE SCALE GENOMIC DNA]</scope>
    <source>
        <strain evidence="2 3">Pan216</strain>
    </source>
</reference>
<dbReference type="Pfam" id="PF06439">
    <property type="entry name" value="3keto-disac_hyd"/>
    <property type="match status" value="1"/>
</dbReference>
<feature type="domain" description="3-keto-alpha-glucoside-1,2-lyase/3-keto-2-hydroxy-glucal hydratase" evidence="1">
    <location>
        <begin position="21"/>
        <end position="255"/>
    </location>
</feature>
<dbReference type="EMBL" id="CP036279">
    <property type="protein sequence ID" value="QDU63133.1"/>
    <property type="molecule type" value="Genomic_DNA"/>
</dbReference>
<dbReference type="OrthoDB" id="259356at2"/>
<accession>A0A518B855</accession>
<keyword evidence="3" id="KW-1185">Reference proteome</keyword>
<name>A0A518B855_9BACT</name>
<dbReference type="GO" id="GO:0016787">
    <property type="term" value="F:hydrolase activity"/>
    <property type="evidence" value="ECO:0007669"/>
    <property type="project" value="InterPro"/>
</dbReference>
<organism evidence="2 3">
    <name type="scientific">Kolteria novifilia</name>
    <dbReference type="NCBI Taxonomy" id="2527975"/>
    <lineage>
        <taxon>Bacteria</taxon>
        <taxon>Pseudomonadati</taxon>
        <taxon>Planctomycetota</taxon>
        <taxon>Planctomycetia</taxon>
        <taxon>Kolteriales</taxon>
        <taxon>Kolteriaceae</taxon>
        <taxon>Kolteria</taxon>
    </lineage>
</organism>
<dbReference type="InterPro" id="IPR010496">
    <property type="entry name" value="AL/BT2_dom"/>
</dbReference>
<sequence>MSSLLLAALLAAPPVADSSEPIQLFNRKNLDGWGTYTVQTGHENPGIFAVEDGILKIAGGKEGLAYYGGMYTDKEYDNYRLVVEYKFTGPTFGKRKGKSRDNGILLHCVGPHGPGPWMTSVECQIIEGGTGDFILVPGLDDEGKPFKHHGDFEVEKRGGQWYYTPGAPEQRITTGRINWYGRDPEWKDVVGFRGSQDVESPLGEWTRVEVICDGNSVTNIVNGKVVNKGTNFALSKGRILIQTEGAEMLVRKIELTPLEKKGT</sequence>
<protein>
    <recommendedName>
        <fullName evidence="1">3-keto-alpha-glucoside-1,2-lyase/3-keto-2-hydroxy-glucal hydratase domain-containing protein</fullName>
    </recommendedName>
</protein>